<feature type="region of interest" description="Disordered" evidence="1">
    <location>
        <begin position="50"/>
        <end position="71"/>
    </location>
</feature>
<accession>A0A0E9PS10</accession>
<dbReference type="AlphaFoldDB" id="A0A0E9PS10"/>
<reference evidence="2" key="1">
    <citation type="submission" date="2014-11" db="EMBL/GenBank/DDBJ databases">
        <authorList>
            <person name="Amaro Gonzalez C."/>
        </authorList>
    </citation>
    <scope>NUCLEOTIDE SEQUENCE</scope>
</reference>
<organism evidence="2">
    <name type="scientific">Anguilla anguilla</name>
    <name type="common">European freshwater eel</name>
    <name type="synonym">Muraena anguilla</name>
    <dbReference type="NCBI Taxonomy" id="7936"/>
    <lineage>
        <taxon>Eukaryota</taxon>
        <taxon>Metazoa</taxon>
        <taxon>Chordata</taxon>
        <taxon>Craniata</taxon>
        <taxon>Vertebrata</taxon>
        <taxon>Euteleostomi</taxon>
        <taxon>Actinopterygii</taxon>
        <taxon>Neopterygii</taxon>
        <taxon>Teleostei</taxon>
        <taxon>Anguilliformes</taxon>
        <taxon>Anguillidae</taxon>
        <taxon>Anguilla</taxon>
    </lineage>
</organism>
<evidence type="ECO:0000313" key="2">
    <source>
        <dbReference type="EMBL" id="JAH07269.1"/>
    </source>
</evidence>
<evidence type="ECO:0000256" key="1">
    <source>
        <dbReference type="SAM" id="MobiDB-lite"/>
    </source>
</evidence>
<sequence>MGNAHVPYSMFGKGTKLHFERIQETVKQTKRKGRQAQAFQRPTAFLQNVHLQPGPTTTLRLQKPALTQSHS</sequence>
<dbReference type="EMBL" id="GBXM01101308">
    <property type="protein sequence ID" value="JAH07269.1"/>
    <property type="molecule type" value="Transcribed_RNA"/>
</dbReference>
<proteinExistence type="predicted"/>
<name>A0A0E9PS10_ANGAN</name>
<reference evidence="2" key="2">
    <citation type="journal article" date="2015" name="Fish Shellfish Immunol.">
        <title>Early steps in the European eel (Anguilla anguilla)-Vibrio vulnificus interaction in the gills: Role of the RtxA13 toxin.</title>
        <authorList>
            <person name="Callol A."/>
            <person name="Pajuelo D."/>
            <person name="Ebbesson L."/>
            <person name="Teles M."/>
            <person name="MacKenzie S."/>
            <person name="Amaro C."/>
        </authorList>
    </citation>
    <scope>NUCLEOTIDE SEQUENCE</scope>
</reference>
<protein>
    <submittedName>
        <fullName evidence="2">Uncharacterized protein</fullName>
    </submittedName>
</protein>